<feature type="region of interest" description="Disordered" evidence="1">
    <location>
        <begin position="243"/>
        <end position="294"/>
    </location>
</feature>
<gene>
    <name evidence="2" type="ORF">GHT06_018601</name>
</gene>
<dbReference type="AlphaFoldDB" id="A0AAD5PTC6"/>
<feature type="region of interest" description="Disordered" evidence="1">
    <location>
        <begin position="331"/>
        <end position="359"/>
    </location>
</feature>
<keyword evidence="3" id="KW-1185">Reference proteome</keyword>
<proteinExistence type="predicted"/>
<feature type="compositionally biased region" description="Acidic residues" evidence="1">
    <location>
        <begin position="350"/>
        <end position="359"/>
    </location>
</feature>
<organism evidence="2 3">
    <name type="scientific">Daphnia sinensis</name>
    <dbReference type="NCBI Taxonomy" id="1820382"/>
    <lineage>
        <taxon>Eukaryota</taxon>
        <taxon>Metazoa</taxon>
        <taxon>Ecdysozoa</taxon>
        <taxon>Arthropoda</taxon>
        <taxon>Crustacea</taxon>
        <taxon>Branchiopoda</taxon>
        <taxon>Diplostraca</taxon>
        <taxon>Cladocera</taxon>
        <taxon>Anomopoda</taxon>
        <taxon>Daphniidae</taxon>
        <taxon>Daphnia</taxon>
        <taxon>Daphnia similis group</taxon>
    </lineage>
</organism>
<comment type="caution">
    <text evidence="2">The sequence shown here is derived from an EMBL/GenBank/DDBJ whole genome shotgun (WGS) entry which is preliminary data.</text>
</comment>
<protein>
    <submittedName>
        <fullName evidence="2">Uncharacterized protein</fullName>
    </submittedName>
</protein>
<reference evidence="2 3" key="1">
    <citation type="submission" date="2022-05" db="EMBL/GenBank/DDBJ databases">
        <title>A multi-omics perspective on studying reproductive biology in Daphnia sinensis.</title>
        <authorList>
            <person name="Jia J."/>
        </authorList>
    </citation>
    <scope>NUCLEOTIDE SEQUENCE [LARGE SCALE GENOMIC DNA]</scope>
    <source>
        <strain evidence="2 3">WSL</strain>
    </source>
</reference>
<feature type="compositionally biased region" description="Polar residues" evidence="1">
    <location>
        <begin position="284"/>
        <end position="294"/>
    </location>
</feature>
<dbReference type="PANTHER" id="PTHR47481:SF7">
    <property type="entry name" value="CCHC-TYPE DOMAIN-CONTAINING PROTEIN"/>
    <property type="match status" value="1"/>
</dbReference>
<evidence type="ECO:0000313" key="2">
    <source>
        <dbReference type="EMBL" id="KAI9556034.1"/>
    </source>
</evidence>
<dbReference type="Pfam" id="PF14223">
    <property type="entry name" value="Retrotran_gag_2"/>
    <property type="match status" value="1"/>
</dbReference>
<sequence length="386" mass="44323">MNFEIMAVTLQNAFRDFNHVVKFNGENYNEYKYELLSMLEQLGLKNMLEPVNGILNTCPFPIPAPIVIQPIDEQAENNPIIPQILAPANQLEIDAWHLKDVTCRNYILATNEPMQKQSLYGCLTAREMWTKMQTQYVARADDLEHTYHQQLCDIKHDSGKDIRYHINRFCNVANKLREMGSPLPSNLLINKIICSLPESYKEFRARWRDVPIAEKTIDNMTMRLIGEEEIIACYKPTTSNNNAFNATDHKNQFHNDQRKPEHSGAGYQGLRGVKNGRVSDQRGHQSSRSYSGANNNNNTKIRKCIYCEVDTHETKDCRKLVKARELANQHFRRKKSSSAYAASNAKDREEQDEDQEDKMDEGFAASQCFAVRSVFDWFADSGATAL</sequence>
<accession>A0AAD5PTC6</accession>
<dbReference type="Proteomes" id="UP000820818">
    <property type="component" value="Linkage Group LG7"/>
</dbReference>
<feature type="compositionally biased region" description="Basic and acidic residues" evidence="1">
    <location>
        <begin position="247"/>
        <end position="262"/>
    </location>
</feature>
<evidence type="ECO:0000256" key="1">
    <source>
        <dbReference type="SAM" id="MobiDB-lite"/>
    </source>
</evidence>
<name>A0AAD5PTC6_9CRUS</name>
<dbReference type="PANTHER" id="PTHR47481">
    <property type="match status" value="1"/>
</dbReference>
<evidence type="ECO:0000313" key="3">
    <source>
        <dbReference type="Proteomes" id="UP000820818"/>
    </source>
</evidence>
<dbReference type="EMBL" id="WJBH02000007">
    <property type="protein sequence ID" value="KAI9556034.1"/>
    <property type="molecule type" value="Genomic_DNA"/>
</dbReference>